<evidence type="ECO:0000313" key="1">
    <source>
        <dbReference type="EMBL" id="KAF2728118.1"/>
    </source>
</evidence>
<gene>
    <name evidence="1" type="ORF">EJ04DRAFT_556952</name>
</gene>
<accession>A0A9P4QIV0</accession>
<dbReference type="EMBL" id="ML996294">
    <property type="protein sequence ID" value="KAF2728118.1"/>
    <property type="molecule type" value="Genomic_DNA"/>
</dbReference>
<dbReference type="Proteomes" id="UP000799444">
    <property type="component" value="Unassembled WGS sequence"/>
</dbReference>
<organism evidence="1 2">
    <name type="scientific">Polyplosphaeria fusca</name>
    <dbReference type="NCBI Taxonomy" id="682080"/>
    <lineage>
        <taxon>Eukaryota</taxon>
        <taxon>Fungi</taxon>
        <taxon>Dikarya</taxon>
        <taxon>Ascomycota</taxon>
        <taxon>Pezizomycotina</taxon>
        <taxon>Dothideomycetes</taxon>
        <taxon>Pleosporomycetidae</taxon>
        <taxon>Pleosporales</taxon>
        <taxon>Tetraplosphaeriaceae</taxon>
        <taxon>Polyplosphaeria</taxon>
    </lineage>
</organism>
<comment type="caution">
    <text evidence="1">The sequence shown here is derived from an EMBL/GenBank/DDBJ whole genome shotgun (WGS) entry which is preliminary data.</text>
</comment>
<dbReference type="AlphaFoldDB" id="A0A9P4QIV0"/>
<reference evidence="1" key="1">
    <citation type="journal article" date="2020" name="Stud. Mycol.">
        <title>101 Dothideomycetes genomes: a test case for predicting lifestyles and emergence of pathogens.</title>
        <authorList>
            <person name="Haridas S."/>
            <person name="Albert R."/>
            <person name="Binder M."/>
            <person name="Bloem J."/>
            <person name="Labutti K."/>
            <person name="Salamov A."/>
            <person name="Andreopoulos B."/>
            <person name="Baker S."/>
            <person name="Barry K."/>
            <person name="Bills G."/>
            <person name="Bluhm B."/>
            <person name="Cannon C."/>
            <person name="Castanera R."/>
            <person name="Culley D."/>
            <person name="Daum C."/>
            <person name="Ezra D."/>
            <person name="Gonzalez J."/>
            <person name="Henrissat B."/>
            <person name="Kuo A."/>
            <person name="Liang C."/>
            <person name="Lipzen A."/>
            <person name="Lutzoni F."/>
            <person name="Magnuson J."/>
            <person name="Mondo S."/>
            <person name="Nolan M."/>
            <person name="Ohm R."/>
            <person name="Pangilinan J."/>
            <person name="Park H.-J."/>
            <person name="Ramirez L."/>
            <person name="Alfaro M."/>
            <person name="Sun H."/>
            <person name="Tritt A."/>
            <person name="Yoshinaga Y."/>
            <person name="Zwiers L.-H."/>
            <person name="Turgeon B."/>
            <person name="Goodwin S."/>
            <person name="Spatafora J."/>
            <person name="Crous P."/>
            <person name="Grigoriev I."/>
        </authorList>
    </citation>
    <scope>NUCLEOTIDE SEQUENCE</scope>
    <source>
        <strain evidence="1">CBS 125425</strain>
    </source>
</reference>
<name>A0A9P4QIV0_9PLEO</name>
<sequence>MPSCPSSFLSLPYTCRLLYAETAGIELSLNDLIFYYHPKRTGTYVKRPTGVQFLGFLDMCDEKWRCCIRKVWLRNDINTNGRQDVENEDRPVDLHVVIDNLSHYRNMHVIWEFKLDYSSEEHSLMTWISEGLYWEKAFRDIDIFNESRIAGLEPISGLIRRYSSNWRLWRPVSRGPQISDRPMEQLNVPNFRFIPWGREPWGRAFDEAQFRKILETVRMSSERSDEIKERWVELAKRWYTDGM</sequence>
<proteinExistence type="predicted"/>
<evidence type="ECO:0000313" key="2">
    <source>
        <dbReference type="Proteomes" id="UP000799444"/>
    </source>
</evidence>
<protein>
    <submittedName>
        <fullName evidence="1">Uncharacterized protein</fullName>
    </submittedName>
</protein>
<keyword evidence="2" id="KW-1185">Reference proteome</keyword>